<feature type="region of interest" description="Disordered" evidence="8">
    <location>
        <begin position="18"/>
        <end position="63"/>
    </location>
</feature>
<evidence type="ECO:0000313" key="11">
    <source>
        <dbReference type="EMBL" id="KHN94832.1"/>
    </source>
</evidence>
<feature type="compositionally biased region" description="Pro residues" evidence="8">
    <location>
        <begin position="252"/>
        <end position="298"/>
    </location>
</feature>
<dbReference type="STRING" id="1081103.A0A0B2WMW9"/>
<dbReference type="SUPFAM" id="SSF55486">
    <property type="entry name" value="Metalloproteases ('zincins'), catalytic domain"/>
    <property type="match status" value="1"/>
</dbReference>
<comment type="cofactor">
    <cofactor evidence="1">
        <name>Zn(2+)</name>
        <dbReference type="ChEBI" id="CHEBI:29105"/>
    </cofactor>
</comment>
<evidence type="ECO:0000256" key="3">
    <source>
        <dbReference type="ARBA" id="ARBA00022670"/>
    </source>
</evidence>
<keyword evidence="4" id="KW-0479">Metal-binding</keyword>
<dbReference type="EMBL" id="AZHE01000029">
    <property type="protein sequence ID" value="KHN94832.1"/>
    <property type="molecule type" value="Genomic_DNA"/>
</dbReference>
<dbReference type="Proteomes" id="UP000030816">
    <property type="component" value="Unassembled WGS sequence"/>
</dbReference>
<dbReference type="PANTHER" id="PTHR37016">
    <property type="match status" value="1"/>
</dbReference>
<sequence length="370" mass="38481">MRPVRLLAAFAISAVVASPTGSRPSTRSTPGPVKDKFARSENPPKCLLKPASDAPKHGLQKRGVQQSCSPYAAKIAKAFKTCSQRAANSLRVLQGKGDANEKKKQELMKNWFDSGANDQETVRLVTAHYARIKAECDQNGRGRVGVQCGPCGEGIAGETFKGMGPITLCTVALEDNSAATDIQGQDLGEVLLHEMDHVVGNTDDIAYDVRQCKQLSKRQSLDNAQSFTKFALATAVGDNTGGRDDSPGFPGVDPPQPGQPPSGPPPPFPPPPFPPPSFPPPSFPPPPFPPPPFDPPPFDGGDGFGPPPFVPPPVGGGDGFSPPAFEGGDGFGPPAFEGGDGFGPPAFDTGESGLSPFPVGGGDSAFSSPY</sequence>
<evidence type="ECO:0000259" key="10">
    <source>
        <dbReference type="Pfam" id="PF14521"/>
    </source>
</evidence>
<keyword evidence="12" id="KW-1185">Reference proteome</keyword>
<feature type="domain" description="Lysine-specific metallo-endopeptidase" evidence="10">
    <location>
        <begin position="100"/>
        <end position="231"/>
    </location>
</feature>
<accession>A0A0B2WMW9</accession>
<reference evidence="11 12" key="1">
    <citation type="journal article" date="2014" name="Proc. Natl. Acad. Sci. U.S.A.">
        <title>Trajectory and genomic determinants of fungal-pathogen speciation and host adaptation.</title>
        <authorList>
            <person name="Hu X."/>
            <person name="Xiao G."/>
            <person name="Zheng P."/>
            <person name="Shang Y."/>
            <person name="Su Y."/>
            <person name="Zhang X."/>
            <person name="Liu X."/>
            <person name="Zhan S."/>
            <person name="St Leger R.J."/>
            <person name="Wang C."/>
        </authorList>
    </citation>
    <scope>NUCLEOTIDE SEQUENCE [LARGE SCALE GENOMIC DNA]</scope>
    <source>
        <strain evidence="11 12">ARSEF 1941</strain>
    </source>
</reference>
<protein>
    <submittedName>
        <fullName evidence="11">Metallopeptidase, catalytic domain protein</fullName>
    </submittedName>
</protein>
<gene>
    <name evidence="11" type="ORF">MAM_07251</name>
</gene>
<dbReference type="RefSeq" id="XP_040675898.1">
    <property type="nucleotide sequence ID" value="XM_040826049.1"/>
</dbReference>
<dbReference type="InterPro" id="IPR029463">
    <property type="entry name" value="Lys_MEP"/>
</dbReference>
<evidence type="ECO:0000256" key="2">
    <source>
        <dbReference type="ARBA" id="ARBA00010279"/>
    </source>
</evidence>
<keyword evidence="6" id="KW-0862">Zinc</keyword>
<keyword evidence="5" id="KW-0378">Hydrolase</keyword>
<evidence type="ECO:0000256" key="5">
    <source>
        <dbReference type="ARBA" id="ARBA00022801"/>
    </source>
</evidence>
<dbReference type="HOGENOM" id="CLU_748182_0_0_1"/>
<comment type="similarity">
    <text evidence="2">Belongs to the peptidase M35 family.</text>
</comment>
<dbReference type="PANTHER" id="PTHR37016:SF3">
    <property type="entry name" value="NEUTRAL PROTEASE 2-RELATED"/>
    <property type="match status" value="1"/>
</dbReference>
<feature type="region of interest" description="Disordered" evidence="8">
    <location>
        <begin position="236"/>
        <end position="370"/>
    </location>
</feature>
<proteinExistence type="inferred from homology"/>
<dbReference type="InterPro" id="IPR024079">
    <property type="entry name" value="MetalloPept_cat_dom_sf"/>
</dbReference>
<dbReference type="OrthoDB" id="412874at2759"/>
<dbReference type="Pfam" id="PF14521">
    <property type="entry name" value="Aspzincin_M35"/>
    <property type="match status" value="1"/>
</dbReference>
<keyword evidence="9" id="KW-0732">Signal</keyword>
<evidence type="ECO:0000256" key="9">
    <source>
        <dbReference type="SAM" id="SignalP"/>
    </source>
</evidence>
<dbReference type="GO" id="GO:0006508">
    <property type="term" value="P:proteolysis"/>
    <property type="evidence" value="ECO:0007669"/>
    <property type="project" value="UniProtKB-KW"/>
</dbReference>
<evidence type="ECO:0000256" key="4">
    <source>
        <dbReference type="ARBA" id="ARBA00022723"/>
    </source>
</evidence>
<feature type="compositionally biased region" description="Pro residues" evidence="8">
    <location>
        <begin position="305"/>
        <end position="314"/>
    </location>
</feature>
<evidence type="ECO:0000256" key="7">
    <source>
        <dbReference type="ARBA" id="ARBA00023049"/>
    </source>
</evidence>
<dbReference type="AlphaFoldDB" id="A0A0B2WMW9"/>
<dbReference type="GeneID" id="63741706"/>
<feature type="chain" id="PRO_5002096689" evidence="9">
    <location>
        <begin position="23"/>
        <end position="370"/>
    </location>
</feature>
<keyword evidence="7" id="KW-0482">Metalloprotease</keyword>
<evidence type="ECO:0000313" key="12">
    <source>
        <dbReference type="Proteomes" id="UP000030816"/>
    </source>
</evidence>
<evidence type="ECO:0000256" key="6">
    <source>
        <dbReference type="ARBA" id="ARBA00022833"/>
    </source>
</evidence>
<dbReference type="GO" id="GO:0046872">
    <property type="term" value="F:metal ion binding"/>
    <property type="evidence" value="ECO:0007669"/>
    <property type="project" value="UniProtKB-KW"/>
</dbReference>
<name>A0A0B2WMW9_METAS</name>
<dbReference type="Gene3D" id="3.40.390.10">
    <property type="entry name" value="Collagenase (Catalytic Domain)"/>
    <property type="match status" value="1"/>
</dbReference>
<dbReference type="InterPro" id="IPR050414">
    <property type="entry name" value="Fungal_M35_metalloproteases"/>
</dbReference>
<evidence type="ECO:0000256" key="1">
    <source>
        <dbReference type="ARBA" id="ARBA00001947"/>
    </source>
</evidence>
<feature type="compositionally biased region" description="Low complexity" evidence="8">
    <location>
        <begin position="18"/>
        <end position="32"/>
    </location>
</feature>
<keyword evidence="3" id="KW-0645">Protease</keyword>
<evidence type="ECO:0000256" key="8">
    <source>
        <dbReference type="SAM" id="MobiDB-lite"/>
    </source>
</evidence>
<dbReference type="GO" id="GO:0004222">
    <property type="term" value="F:metalloendopeptidase activity"/>
    <property type="evidence" value="ECO:0007669"/>
    <property type="project" value="InterPro"/>
</dbReference>
<feature type="signal peptide" evidence="9">
    <location>
        <begin position="1"/>
        <end position="22"/>
    </location>
</feature>
<organism evidence="11 12">
    <name type="scientific">Metarhizium album (strain ARSEF 1941)</name>
    <dbReference type="NCBI Taxonomy" id="1081103"/>
    <lineage>
        <taxon>Eukaryota</taxon>
        <taxon>Fungi</taxon>
        <taxon>Dikarya</taxon>
        <taxon>Ascomycota</taxon>
        <taxon>Pezizomycotina</taxon>
        <taxon>Sordariomycetes</taxon>
        <taxon>Hypocreomycetidae</taxon>
        <taxon>Hypocreales</taxon>
        <taxon>Clavicipitaceae</taxon>
        <taxon>Metarhizium</taxon>
    </lineage>
</organism>
<comment type="caution">
    <text evidence="11">The sequence shown here is derived from an EMBL/GenBank/DDBJ whole genome shotgun (WGS) entry which is preliminary data.</text>
</comment>